<organism evidence="2 3">
    <name type="scientific">Liparis tanakae</name>
    <name type="common">Tanaka's snailfish</name>
    <dbReference type="NCBI Taxonomy" id="230148"/>
    <lineage>
        <taxon>Eukaryota</taxon>
        <taxon>Metazoa</taxon>
        <taxon>Chordata</taxon>
        <taxon>Craniata</taxon>
        <taxon>Vertebrata</taxon>
        <taxon>Euteleostomi</taxon>
        <taxon>Actinopterygii</taxon>
        <taxon>Neopterygii</taxon>
        <taxon>Teleostei</taxon>
        <taxon>Neoteleostei</taxon>
        <taxon>Acanthomorphata</taxon>
        <taxon>Eupercaria</taxon>
        <taxon>Perciformes</taxon>
        <taxon>Cottioidei</taxon>
        <taxon>Cottales</taxon>
        <taxon>Liparidae</taxon>
        <taxon>Liparis</taxon>
    </lineage>
</organism>
<dbReference type="Proteomes" id="UP000314294">
    <property type="component" value="Unassembled WGS sequence"/>
</dbReference>
<sequence>MHHPSGCSDGDGDERGERAKIRQQRSTVCDSEDERGPRTLLARQCGFALNWVTGEQTHT</sequence>
<dbReference type="EMBL" id="SRLO01000045">
    <property type="protein sequence ID" value="TNN81721.1"/>
    <property type="molecule type" value="Genomic_DNA"/>
</dbReference>
<gene>
    <name evidence="2" type="ORF">EYF80_008167</name>
</gene>
<keyword evidence="3" id="KW-1185">Reference proteome</keyword>
<dbReference type="AlphaFoldDB" id="A0A4Z2IV67"/>
<evidence type="ECO:0000313" key="3">
    <source>
        <dbReference type="Proteomes" id="UP000314294"/>
    </source>
</evidence>
<reference evidence="2 3" key="1">
    <citation type="submission" date="2019-03" db="EMBL/GenBank/DDBJ databases">
        <title>First draft genome of Liparis tanakae, snailfish: a comprehensive survey of snailfish specific genes.</title>
        <authorList>
            <person name="Kim W."/>
            <person name="Song I."/>
            <person name="Jeong J.-H."/>
            <person name="Kim D."/>
            <person name="Kim S."/>
            <person name="Ryu S."/>
            <person name="Song J.Y."/>
            <person name="Lee S.K."/>
        </authorList>
    </citation>
    <scope>NUCLEOTIDE SEQUENCE [LARGE SCALE GENOMIC DNA]</scope>
    <source>
        <tissue evidence="2">Muscle</tissue>
    </source>
</reference>
<name>A0A4Z2IV67_9TELE</name>
<evidence type="ECO:0000313" key="2">
    <source>
        <dbReference type="EMBL" id="TNN81721.1"/>
    </source>
</evidence>
<feature type="region of interest" description="Disordered" evidence="1">
    <location>
        <begin position="1"/>
        <end position="35"/>
    </location>
</feature>
<comment type="caution">
    <text evidence="2">The sequence shown here is derived from an EMBL/GenBank/DDBJ whole genome shotgun (WGS) entry which is preliminary data.</text>
</comment>
<accession>A0A4Z2IV67</accession>
<proteinExistence type="predicted"/>
<evidence type="ECO:0000256" key="1">
    <source>
        <dbReference type="SAM" id="MobiDB-lite"/>
    </source>
</evidence>
<protein>
    <submittedName>
        <fullName evidence="2">Uncharacterized protein</fullName>
    </submittedName>
</protein>